<dbReference type="Pfam" id="PF08246">
    <property type="entry name" value="Inhibitor_I29"/>
    <property type="match status" value="1"/>
</dbReference>
<keyword evidence="3" id="KW-0812">Transmembrane</keyword>
<dbReference type="PROSITE" id="PS00639">
    <property type="entry name" value="THIOL_PROTEASE_HIS"/>
    <property type="match status" value="1"/>
</dbReference>
<protein>
    <recommendedName>
        <fullName evidence="7">Peptidase C1A papain C-terminal domain-containing protein</fullName>
    </recommendedName>
</protein>
<feature type="domain" description="Cathepsin propeptide inhibitor" evidence="5">
    <location>
        <begin position="52"/>
        <end position="108"/>
    </location>
</feature>
<dbReference type="FunFam" id="3.90.70.10:FF:000109">
    <property type="entry name" value="Cysteine protease"/>
    <property type="match status" value="1"/>
</dbReference>
<evidence type="ECO:0000256" key="1">
    <source>
        <dbReference type="ARBA" id="ARBA00008455"/>
    </source>
</evidence>
<evidence type="ECO:0000256" key="2">
    <source>
        <dbReference type="ARBA" id="ARBA00023157"/>
    </source>
</evidence>
<dbReference type="InterPro" id="IPR000169">
    <property type="entry name" value="Pept_cys_AS"/>
</dbReference>
<name>A0A6C0DKY6_9ZZZZ</name>
<dbReference type="CDD" id="cd02248">
    <property type="entry name" value="Peptidase_C1A"/>
    <property type="match status" value="1"/>
</dbReference>
<feature type="transmembrane region" description="Helical" evidence="3">
    <location>
        <begin position="12"/>
        <end position="29"/>
    </location>
</feature>
<organism evidence="6">
    <name type="scientific">viral metagenome</name>
    <dbReference type="NCBI Taxonomy" id="1070528"/>
    <lineage>
        <taxon>unclassified sequences</taxon>
        <taxon>metagenomes</taxon>
        <taxon>organismal metagenomes</taxon>
    </lineage>
</organism>
<proteinExistence type="inferred from homology"/>
<dbReference type="GO" id="GO:0006508">
    <property type="term" value="P:proteolysis"/>
    <property type="evidence" value="ECO:0007669"/>
    <property type="project" value="InterPro"/>
</dbReference>
<dbReference type="InterPro" id="IPR039417">
    <property type="entry name" value="Peptidase_C1A_papain-like"/>
</dbReference>
<keyword evidence="3" id="KW-1133">Transmembrane helix</keyword>
<dbReference type="Gene3D" id="3.90.70.10">
    <property type="entry name" value="Cysteine proteinases"/>
    <property type="match status" value="1"/>
</dbReference>
<dbReference type="SUPFAM" id="SSF54001">
    <property type="entry name" value="Cysteine proteinases"/>
    <property type="match status" value="1"/>
</dbReference>
<evidence type="ECO:0000256" key="3">
    <source>
        <dbReference type="SAM" id="Phobius"/>
    </source>
</evidence>
<dbReference type="PRINTS" id="PR00705">
    <property type="entry name" value="PAPAIN"/>
</dbReference>
<dbReference type="InterPro" id="IPR013201">
    <property type="entry name" value="Prot_inhib_I29"/>
</dbReference>
<dbReference type="InterPro" id="IPR038765">
    <property type="entry name" value="Papain-like_cys_pep_sf"/>
</dbReference>
<dbReference type="InterPro" id="IPR025660">
    <property type="entry name" value="Pept_his_AS"/>
</dbReference>
<evidence type="ECO:0000259" key="4">
    <source>
        <dbReference type="SMART" id="SM00645"/>
    </source>
</evidence>
<dbReference type="InterPro" id="IPR013128">
    <property type="entry name" value="Peptidase_C1A"/>
</dbReference>
<evidence type="ECO:0000259" key="5">
    <source>
        <dbReference type="SMART" id="SM00848"/>
    </source>
</evidence>
<comment type="similarity">
    <text evidence="1">Belongs to the peptidase C1 family.</text>
</comment>
<keyword evidence="3" id="KW-0472">Membrane</keyword>
<dbReference type="SMART" id="SM00848">
    <property type="entry name" value="Inhibitor_I29"/>
    <property type="match status" value="1"/>
</dbReference>
<dbReference type="SMART" id="SM00645">
    <property type="entry name" value="Pept_C1"/>
    <property type="match status" value="1"/>
</dbReference>
<evidence type="ECO:0000313" key="6">
    <source>
        <dbReference type="EMBL" id="QHT16579.1"/>
    </source>
</evidence>
<dbReference type="PROSITE" id="PS00139">
    <property type="entry name" value="THIOL_PROTEASE_CYS"/>
    <property type="match status" value="1"/>
</dbReference>
<dbReference type="EMBL" id="MN739626">
    <property type="protein sequence ID" value="QHT16579.1"/>
    <property type="molecule type" value="Genomic_DNA"/>
</dbReference>
<reference evidence="6" key="1">
    <citation type="journal article" date="2020" name="Nature">
        <title>Giant virus diversity and host interactions through global metagenomics.</title>
        <authorList>
            <person name="Schulz F."/>
            <person name="Roux S."/>
            <person name="Paez-Espino D."/>
            <person name="Jungbluth S."/>
            <person name="Walsh D.A."/>
            <person name="Denef V.J."/>
            <person name="McMahon K.D."/>
            <person name="Konstantinidis K.T."/>
            <person name="Eloe-Fadrosh E.A."/>
            <person name="Kyrpides N.C."/>
            <person name="Woyke T."/>
        </authorList>
    </citation>
    <scope>NUCLEOTIDE SEQUENCE</scope>
    <source>
        <strain evidence="6">GVMAG-M-3300023174-189</strain>
    </source>
</reference>
<dbReference type="PANTHER" id="PTHR12411">
    <property type="entry name" value="CYSTEINE PROTEASE FAMILY C1-RELATED"/>
    <property type="match status" value="1"/>
</dbReference>
<feature type="domain" description="Peptidase C1A papain C-terminal" evidence="4">
    <location>
        <begin position="140"/>
        <end position="358"/>
    </location>
</feature>
<dbReference type="Pfam" id="PF00112">
    <property type="entry name" value="Peptidase_C1"/>
    <property type="match status" value="1"/>
</dbReference>
<dbReference type="GO" id="GO:0008234">
    <property type="term" value="F:cysteine-type peptidase activity"/>
    <property type="evidence" value="ECO:0007669"/>
    <property type="project" value="InterPro"/>
</dbReference>
<dbReference type="AlphaFoldDB" id="A0A6C0DKY6"/>
<accession>A0A6C0DKY6</accession>
<dbReference type="InterPro" id="IPR000668">
    <property type="entry name" value="Peptidase_C1A_C"/>
</dbReference>
<sequence length="359" mass="39293">MSFYNKGLKNIRVYYIYEMFTLLFALLTVPTQCYNMTFHGFNALVVSPYPSFTSWSLTNGKQYLSATERDYRESVYDRNVRKVAKHNAKGLSWKMGLNKFADLTRKEFSKLYLDGGYNNATHNRVKDYNWTLLSSNVSALPSSVDWTTKGAVTPVKDQGQCGSCWAFSSTGALEGAWFLKKKLLTNLSEQQLVDCSTSEGNQGCNGGLMDYAFQYVIDNKGLTTDKAYPYTATGPNTCVSSGLPVAATASGFKDVPTNSQVALMTAVVQQPVAVAIEADESAFQLYASGVLTKPCGTNLDHGVLLVGYGSLGGLDYYKVKNSWGLDWGMKGYVLLARGPTYNGASGQCGIQMDPSYPVV</sequence>
<evidence type="ECO:0008006" key="7">
    <source>
        <dbReference type="Google" id="ProtNLM"/>
    </source>
</evidence>
<keyword evidence="2" id="KW-1015">Disulfide bond</keyword>